<protein>
    <submittedName>
        <fullName evidence="2">Uncharacterized protein</fullName>
    </submittedName>
</protein>
<evidence type="ECO:0000313" key="3">
    <source>
        <dbReference type="Proteomes" id="UP001341840"/>
    </source>
</evidence>
<comment type="caution">
    <text evidence="2">The sequence shown here is derived from an EMBL/GenBank/DDBJ whole genome shotgun (WGS) entry which is preliminary data.</text>
</comment>
<gene>
    <name evidence="2" type="ORF">PIB30_021127</name>
</gene>
<accession>A0ABU6Q8N3</accession>
<feature type="compositionally biased region" description="Pro residues" evidence="1">
    <location>
        <begin position="45"/>
        <end position="57"/>
    </location>
</feature>
<keyword evidence="3" id="KW-1185">Reference proteome</keyword>
<dbReference type="EMBL" id="JASCZI010000069">
    <property type="protein sequence ID" value="MED6108181.1"/>
    <property type="molecule type" value="Genomic_DNA"/>
</dbReference>
<evidence type="ECO:0000256" key="1">
    <source>
        <dbReference type="SAM" id="MobiDB-lite"/>
    </source>
</evidence>
<reference evidence="2 3" key="1">
    <citation type="journal article" date="2023" name="Plants (Basel)">
        <title>Bridging the Gap: Combining Genomics and Transcriptomics Approaches to Understand Stylosanthes scabra, an Orphan Legume from the Brazilian Caatinga.</title>
        <authorList>
            <person name="Ferreira-Neto J.R.C."/>
            <person name="da Silva M.D."/>
            <person name="Binneck E."/>
            <person name="de Melo N.F."/>
            <person name="da Silva R.H."/>
            <person name="de Melo A.L.T.M."/>
            <person name="Pandolfi V."/>
            <person name="Bustamante F.O."/>
            <person name="Brasileiro-Vidal A.C."/>
            <person name="Benko-Iseppon A.M."/>
        </authorList>
    </citation>
    <scope>NUCLEOTIDE SEQUENCE [LARGE SCALE GENOMIC DNA]</scope>
    <source>
        <tissue evidence="2">Leaves</tissue>
    </source>
</reference>
<proteinExistence type="predicted"/>
<sequence>MSLHHPPSCFCISCRLSLKPRQRLTRSEDTCLLLGTPSSLTSLSPQPPKLLTPPSQSPSPSLYGLTLVVALASAVVSAHSAAAGSLSV</sequence>
<feature type="region of interest" description="Disordered" evidence="1">
    <location>
        <begin position="36"/>
        <end position="58"/>
    </location>
</feature>
<evidence type="ECO:0000313" key="2">
    <source>
        <dbReference type="EMBL" id="MED6108181.1"/>
    </source>
</evidence>
<name>A0ABU6Q8N3_9FABA</name>
<organism evidence="2 3">
    <name type="scientific">Stylosanthes scabra</name>
    <dbReference type="NCBI Taxonomy" id="79078"/>
    <lineage>
        <taxon>Eukaryota</taxon>
        <taxon>Viridiplantae</taxon>
        <taxon>Streptophyta</taxon>
        <taxon>Embryophyta</taxon>
        <taxon>Tracheophyta</taxon>
        <taxon>Spermatophyta</taxon>
        <taxon>Magnoliopsida</taxon>
        <taxon>eudicotyledons</taxon>
        <taxon>Gunneridae</taxon>
        <taxon>Pentapetalae</taxon>
        <taxon>rosids</taxon>
        <taxon>fabids</taxon>
        <taxon>Fabales</taxon>
        <taxon>Fabaceae</taxon>
        <taxon>Papilionoideae</taxon>
        <taxon>50 kb inversion clade</taxon>
        <taxon>dalbergioids sensu lato</taxon>
        <taxon>Dalbergieae</taxon>
        <taxon>Pterocarpus clade</taxon>
        <taxon>Stylosanthes</taxon>
    </lineage>
</organism>
<dbReference type="Proteomes" id="UP001341840">
    <property type="component" value="Unassembled WGS sequence"/>
</dbReference>